<accession>A0A6P8IFP6</accession>
<dbReference type="GeneID" id="116300780"/>
<sequence>NARGNNKKPFVRTAASTLNDIKEHCFNKKPKVVYDDSFEKSGGLLGSTSTSCEPRNPRQVYNAIASFVNKKKDEDKDEIFQLLMQLKEDNASEGGFIQEVTFGKTPEVIVAFEQQVTDITRFCTNQTRFSIMSIDPTFNLGKFFVTLTTYKHPMLLLKESQESPVFLGPSFIHMQQTTQNYYGFLSYLIGKKPVLQNLKAYGSDGEIALINALLAAFPEAIGLRCFIHIRNNLEESLQKKFLVKPEVKSTIIHDIFGQKLGDTKVRFEYKYQISLNIIYR</sequence>
<keyword evidence="1" id="KW-1185">Reference proteome</keyword>
<dbReference type="OrthoDB" id="5987462at2759"/>
<evidence type="ECO:0000313" key="1">
    <source>
        <dbReference type="Proteomes" id="UP000515163"/>
    </source>
</evidence>
<protein>
    <submittedName>
        <fullName evidence="2">Uncharacterized protein LOC116300780</fullName>
    </submittedName>
</protein>
<name>A0A6P8IFP6_ACTTE</name>
<dbReference type="Proteomes" id="UP000515163">
    <property type="component" value="Unplaced"/>
</dbReference>
<dbReference type="AlphaFoldDB" id="A0A6P8IFP6"/>
<dbReference type="InParanoid" id="A0A6P8IFP6"/>
<dbReference type="RefSeq" id="XP_031565581.1">
    <property type="nucleotide sequence ID" value="XM_031709721.1"/>
</dbReference>
<dbReference type="KEGG" id="aten:116300780"/>
<organism evidence="1 2">
    <name type="scientific">Actinia tenebrosa</name>
    <name type="common">Australian red waratah sea anemone</name>
    <dbReference type="NCBI Taxonomy" id="6105"/>
    <lineage>
        <taxon>Eukaryota</taxon>
        <taxon>Metazoa</taxon>
        <taxon>Cnidaria</taxon>
        <taxon>Anthozoa</taxon>
        <taxon>Hexacorallia</taxon>
        <taxon>Actiniaria</taxon>
        <taxon>Actiniidae</taxon>
        <taxon>Actinia</taxon>
    </lineage>
</organism>
<feature type="non-terminal residue" evidence="2">
    <location>
        <position position="1"/>
    </location>
</feature>
<proteinExistence type="predicted"/>
<reference evidence="2" key="1">
    <citation type="submission" date="2025-08" db="UniProtKB">
        <authorList>
            <consortium name="RefSeq"/>
        </authorList>
    </citation>
    <scope>IDENTIFICATION</scope>
    <source>
        <tissue evidence="2">Tentacle</tissue>
    </source>
</reference>
<evidence type="ECO:0000313" key="2">
    <source>
        <dbReference type="RefSeq" id="XP_031565581.1"/>
    </source>
</evidence>
<gene>
    <name evidence="2" type="primary">LOC116300780</name>
</gene>